<feature type="region of interest" description="Disordered" evidence="1">
    <location>
        <begin position="38"/>
        <end position="66"/>
    </location>
</feature>
<evidence type="ECO:0000313" key="4">
    <source>
        <dbReference type="Proteomes" id="UP001500582"/>
    </source>
</evidence>
<dbReference type="Proteomes" id="UP001500582">
    <property type="component" value="Unassembled WGS sequence"/>
</dbReference>
<reference evidence="4" key="1">
    <citation type="journal article" date="2019" name="Int. J. Syst. Evol. Microbiol.">
        <title>The Global Catalogue of Microorganisms (GCM) 10K type strain sequencing project: providing services to taxonomists for standard genome sequencing and annotation.</title>
        <authorList>
            <consortium name="The Broad Institute Genomics Platform"/>
            <consortium name="The Broad Institute Genome Sequencing Center for Infectious Disease"/>
            <person name="Wu L."/>
            <person name="Ma J."/>
        </authorList>
    </citation>
    <scope>NUCLEOTIDE SEQUENCE [LARGE SCALE GENOMIC DNA]</scope>
    <source>
        <strain evidence="4">JCM 17705</strain>
    </source>
</reference>
<evidence type="ECO:0000256" key="1">
    <source>
        <dbReference type="SAM" id="MobiDB-lite"/>
    </source>
</evidence>
<feature type="compositionally biased region" description="Low complexity" evidence="1">
    <location>
        <begin position="40"/>
        <end position="61"/>
    </location>
</feature>
<keyword evidence="2" id="KW-0732">Signal</keyword>
<proteinExistence type="predicted"/>
<evidence type="ECO:0008006" key="5">
    <source>
        <dbReference type="Google" id="ProtNLM"/>
    </source>
</evidence>
<name>A0ABP8FMX0_9SPHI</name>
<feature type="chain" id="PRO_5046968561" description="WG repeat protein" evidence="2">
    <location>
        <begin position="22"/>
        <end position="382"/>
    </location>
</feature>
<protein>
    <recommendedName>
        <fullName evidence="5">WG repeat protein</fullName>
    </recommendedName>
</protein>
<comment type="caution">
    <text evidence="3">The sequence shown here is derived from an EMBL/GenBank/DDBJ whole genome shotgun (WGS) entry which is preliminary data.</text>
</comment>
<dbReference type="RefSeq" id="WP_345209012.1">
    <property type="nucleotide sequence ID" value="NZ_BAABFT010000001.1"/>
</dbReference>
<evidence type="ECO:0000256" key="2">
    <source>
        <dbReference type="SAM" id="SignalP"/>
    </source>
</evidence>
<sequence length="382" mass="41175">MKPITLLCAAALLVCAQSSEAQFLNKLRKKAEAAVGKAVTGGSSSNNSDSNASTNDNSEGGAVNGDGGGAAPVSAAASKYGQSLFTLEKSEYIVYGEISLSIKADGSHAKVVTRNNGKFYLYDNNTKSGPFDKAPVHLLDDYKRSYDNPIANQDYEQTNATSYVSAGVFEVDGKSYGKVLTVGSMYHNKKAKKFYAILVKMEQNKMAYYFVTEKTSRKINSAGSNILVSPNGELGGVVIPATQYNAKTEADAYNFVMNDDVYIVLSNGNTVGPFKYAESSSTYLDNNANYVQEASSSKNAVYVNGKPMITFTPDDHTGSGVLFLNAKATSGAWFDQGDLYFSDGTRIKNNALQPAIAVEGGKQMLYWVSLEKKNVYICKKEL</sequence>
<dbReference type="EMBL" id="BAABFT010000001">
    <property type="protein sequence ID" value="GAA4307465.1"/>
    <property type="molecule type" value="Genomic_DNA"/>
</dbReference>
<feature type="signal peptide" evidence="2">
    <location>
        <begin position="1"/>
        <end position="21"/>
    </location>
</feature>
<accession>A0ABP8FMX0</accession>
<gene>
    <name evidence="3" type="ORF">GCM10023149_01030</name>
</gene>
<evidence type="ECO:0000313" key="3">
    <source>
        <dbReference type="EMBL" id="GAA4307465.1"/>
    </source>
</evidence>
<keyword evidence="4" id="KW-1185">Reference proteome</keyword>
<organism evidence="3 4">
    <name type="scientific">Mucilaginibacter gynuensis</name>
    <dbReference type="NCBI Taxonomy" id="1302236"/>
    <lineage>
        <taxon>Bacteria</taxon>
        <taxon>Pseudomonadati</taxon>
        <taxon>Bacteroidota</taxon>
        <taxon>Sphingobacteriia</taxon>
        <taxon>Sphingobacteriales</taxon>
        <taxon>Sphingobacteriaceae</taxon>
        <taxon>Mucilaginibacter</taxon>
    </lineage>
</organism>